<reference evidence="7 8" key="1">
    <citation type="journal article" date="2016" name="Nat. Commun.">
        <title>Thousands of microbial genomes shed light on interconnected biogeochemical processes in an aquifer system.</title>
        <authorList>
            <person name="Anantharaman K."/>
            <person name="Brown C.T."/>
            <person name="Hug L.A."/>
            <person name="Sharon I."/>
            <person name="Castelle C.J."/>
            <person name="Probst A.J."/>
            <person name="Thomas B.C."/>
            <person name="Singh A."/>
            <person name="Wilkins M.J."/>
            <person name="Karaoz U."/>
            <person name="Brodie E.L."/>
            <person name="Williams K.H."/>
            <person name="Hubbard S.S."/>
            <person name="Banfield J.F."/>
        </authorList>
    </citation>
    <scope>NUCLEOTIDE SEQUENCE [LARGE SCALE GENOMIC DNA]</scope>
</reference>
<keyword evidence="4 5" id="KW-0648">Protein biosynthesis</keyword>
<dbReference type="HAMAP" id="MF_00050">
    <property type="entry name" value="EF_Ts"/>
    <property type="match status" value="1"/>
</dbReference>
<dbReference type="InterPro" id="IPR001816">
    <property type="entry name" value="Transl_elong_EFTs/EF1B"/>
</dbReference>
<feature type="domain" description="Translation elongation factor EFTs/EF1B dimerisation" evidence="6">
    <location>
        <begin position="71"/>
        <end position="149"/>
    </location>
</feature>
<dbReference type="Pfam" id="PF00889">
    <property type="entry name" value="EF_TS"/>
    <property type="match status" value="1"/>
</dbReference>
<dbReference type="STRING" id="1802443.A2117_01200"/>
<dbReference type="SUPFAM" id="SSF54713">
    <property type="entry name" value="Elongation factor Ts (EF-Ts), dimerisation domain"/>
    <property type="match status" value="1"/>
</dbReference>
<evidence type="ECO:0000256" key="4">
    <source>
        <dbReference type="ARBA" id="ARBA00022917"/>
    </source>
</evidence>
<dbReference type="PANTHER" id="PTHR11741">
    <property type="entry name" value="ELONGATION FACTOR TS"/>
    <property type="match status" value="1"/>
</dbReference>
<protein>
    <recommendedName>
        <fullName evidence="2 5">Elongation factor Ts</fullName>
        <shortName evidence="5">EF-Ts</shortName>
    </recommendedName>
</protein>
<dbReference type="InterPro" id="IPR009060">
    <property type="entry name" value="UBA-like_sf"/>
</dbReference>
<evidence type="ECO:0000256" key="2">
    <source>
        <dbReference type="ARBA" id="ARBA00016956"/>
    </source>
</evidence>
<feature type="region of interest" description="Involved in Mg(2+) ion dislocation from EF-Tu" evidence="5">
    <location>
        <begin position="80"/>
        <end position="83"/>
    </location>
</feature>
<evidence type="ECO:0000256" key="5">
    <source>
        <dbReference type="HAMAP-Rule" id="MF_00050"/>
    </source>
</evidence>
<evidence type="ECO:0000256" key="1">
    <source>
        <dbReference type="ARBA" id="ARBA00005532"/>
    </source>
</evidence>
<comment type="caution">
    <text evidence="7">The sequence shown here is derived from an EMBL/GenBank/DDBJ whole genome shotgun (WGS) entry which is preliminary data.</text>
</comment>
<name>A0A1G2QR06_9BACT</name>
<comment type="subcellular location">
    <subcellularLocation>
        <location evidence="5">Cytoplasm</location>
    </subcellularLocation>
</comment>
<organism evidence="7 8">
    <name type="scientific">Candidatus Wildermuthbacteria bacterium GWA2_46_15</name>
    <dbReference type="NCBI Taxonomy" id="1802443"/>
    <lineage>
        <taxon>Bacteria</taxon>
        <taxon>Candidatus Wildermuthiibacteriota</taxon>
    </lineage>
</organism>
<dbReference type="Gene3D" id="1.10.8.10">
    <property type="entry name" value="DNA helicase RuvA subunit, C-terminal domain"/>
    <property type="match status" value="1"/>
</dbReference>
<dbReference type="AlphaFoldDB" id="A0A1G2QR06"/>
<keyword evidence="3 5" id="KW-0251">Elongation factor</keyword>
<sequence length="152" mass="17477">MSNINQVKQLREETEAPINECLKALSEAKGDREKAKEILRKWGKTLAAKKVEREVKEGIIDVYLHPNKKVGVILELRCESDFVAKNEDFQKLAHELCLQIAAMDPENQDLFLSQPWIKDETKKIKDLLTEHIAKLGENIVVRSFSRLSVRKP</sequence>
<dbReference type="EMBL" id="MHTO01000014">
    <property type="protein sequence ID" value="OHA62422.1"/>
    <property type="molecule type" value="Genomic_DNA"/>
</dbReference>
<evidence type="ECO:0000313" key="8">
    <source>
        <dbReference type="Proteomes" id="UP000179245"/>
    </source>
</evidence>
<dbReference type="NCBIfam" id="TIGR00116">
    <property type="entry name" value="tsf"/>
    <property type="match status" value="1"/>
</dbReference>
<keyword evidence="5" id="KW-0963">Cytoplasm</keyword>
<proteinExistence type="inferred from homology"/>
<evidence type="ECO:0000256" key="3">
    <source>
        <dbReference type="ARBA" id="ARBA00022768"/>
    </source>
</evidence>
<comment type="similarity">
    <text evidence="1 5">Belongs to the EF-Ts family.</text>
</comment>
<gene>
    <name evidence="5" type="primary">tsf</name>
    <name evidence="7" type="ORF">A2117_01200</name>
</gene>
<dbReference type="InterPro" id="IPR014039">
    <property type="entry name" value="Transl_elong_EFTs/EF1B_dimer"/>
</dbReference>
<dbReference type="Proteomes" id="UP000179245">
    <property type="component" value="Unassembled WGS sequence"/>
</dbReference>
<accession>A0A1G2QR06</accession>
<comment type="function">
    <text evidence="5">Associates with the EF-Tu.GDP complex and induces the exchange of GDP to GTP. It remains bound to the aminoacyl-tRNA.EF-Tu.GTP complex up to the GTP hydrolysis stage on the ribosome.</text>
</comment>
<evidence type="ECO:0000313" key="7">
    <source>
        <dbReference type="EMBL" id="OHA62422.1"/>
    </source>
</evidence>
<dbReference type="GO" id="GO:0003746">
    <property type="term" value="F:translation elongation factor activity"/>
    <property type="evidence" value="ECO:0007669"/>
    <property type="project" value="UniProtKB-UniRule"/>
</dbReference>
<dbReference type="CDD" id="cd14275">
    <property type="entry name" value="UBA_EF-Ts"/>
    <property type="match status" value="1"/>
</dbReference>
<dbReference type="PANTHER" id="PTHR11741:SF0">
    <property type="entry name" value="ELONGATION FACTOR TS, MITOCHONDRIAL"/>
    <property type="match status" value="1"/>
</dbReference>
<dbReference type="Gene3D" id="3.30.479.20">
    <property type="entry name" value="Elongation factor Ts, dimerisation domain"/>
    <property type="match status" value="1"/>
</dbReference>
<dbReference type="SUPFAM" id="SSF46934">
    <property type="entry name" value="UBA-like"/>
    <property type="match status" value="1"/>
</dbReference>
<dbReference type="InterPro" id="IPR036402">
    <property type="entry name" value="EF-Ts_dimer_sf"/>
</dbReference>
<dbReference type="FunFam" id="1.10.8.10:FF:000001">
    <property type="entry name" value="Elongation factor Ts"/>
    <property type="match status" value="1"/>
</dbReference>
<evidence type="ECO:0000259" key="6">
    <source>
        <dbReference type="Pfam" id="PF00889"/>
    </source>
</evidence>
<dbReference type="GO" id="GO:0005737">
    <property type="term" value="C:cytoplasm"/>
    <property type="evidence" value="ECO:0007669"/>
    <property type="project" value="UniProtKB-SubCell"/>
</dbReference>